<feature type="compositionally biased region" description="Basic and acidic residues" evidence="1">
    <location>
        <begin position="268"/>
        <end position="282"/>
    </location>
</feature>
<gene>
    <name evidence="3" type="ORF">D9756_006995</name>
</gene>
<feature type="compositionally biased region" description="Polar residues" evidence="1">
    <location>
        <begin position="309"/>
        <end position="323"/>
    </location>
</feature>
<feature type="domain" description="Retrotransposon gag" evidence="2">
    <location>
        <begin position="469"/>
        <end position="563"/>
    </location>
</feature>
<feature type="compositionally biased region" description="Basic and acidic residues" evidence="1">
    <location>
        <begin position="204"/>
        <end position="219"/>
    </location>
</feature>
<feature type="compositionally biased region" description="Polar residues" evidence="1">
    <location>
        <begin position="691"/>
        <end position="701"/>
    </location>
</feature>
<feature type="compositionally biased region" description="Basic and acidic residues" evidence="1">
    <location>
        <begin position="243"/>
        <end position="257"/>
    </location>
</feature>
<keyword evidence="4" id="KW-1185">Reference proteome</keyword>
<evidence type="ECO:0000313" key="4">
    <source>
        <dbReference type="Proteomes" id="UP000559027"/>
    </source>
</evidence>
<feature type="compositionally biased region" description="Polar residues" evidence="1">
    <location>
        <begin position="620"/>
        <end position="635"/>
    </location>
</feature>
<proteinExistence type="predicted"/>
<evidence type="ECO:0000256" key="1">
    <source>
        <dbReference type="SAM" id="MobiDB-lite"/>
    </source>
</evidence>
<evidence type="ECO:0000313" key="3">
    <source>
        <dbReference type="EMBL" id="KAF5354254.1"/>
    </source>
</evidence>
<feature type="compositionally biased region" description="Basic residues" evidence="1">
    <location>
        <begin position="610"/>
        <end position="619"/>
    </location>
</feature>
<dbReference type="Pfam" id="PF03732">
    <property type="entry name" value="Retrotrans_gag"/>
    <property type="match status" value="1"/>
</dbReference>
<protein>
    <recommendedName>
        <fullName evidence="2">Retrotransposon gag domain-containing protein</fullName>
    </recommendedName>
</protein>
<sequence length="742" mass="83197">MLSLRKLAVTLPSNPTTLQTLSIWVIAVIAQAVPKLLPEGRYSEGRNLPGKFGISLKNTRPEVTIKSTTDPTEFARQVEIFARREFPEESYSTYYSETRRTRFYRSKGSGRFYYIKEHEGKVAYVPIKKEQEGVLEAEYAAVGHKQLHRTVKQQIERGAGLEELRDVTEEQYIEEAKRRQTPFPETPAESSRTIEPEPILDITPRTEDTSQDNHSEPKIDTPSSEESEFDEEDEEEDEEGTDSGERSQQESEGNRTEEEAEALARAIDNLKLKSPEKPRLDRPPSYSSSPAFGHSPRFLSPITNPIPFSFTNSPTGIASTSTLPTTNPNITTASTTITVPTNTQTKGKAKAVVTNTGGSSNRRSPTPPPPNPQGGPPSPGGNPPGGPGRPGGPGGLGGPGGGPPNPNPNPPPNPMAQPQAGFQLKYPKPNRFDGNPSYYRPWMAEVELYFDSYGVTDDQSRINYTLGLLDGAAKLWQQDYRLSQATAATQAGYTPHTFDQFKNALEQSFAPTQQSFEAERELRYYRQRNKYIKEYITNFSVLASRAGLTDSTSLRSYFAEGLDNDVRFEAIRADPQTLAEWKTAARQAYKVVQEQKRYRIGNSNPGSSNRSRKTKKNSRQHGSQPRYNDVYSQPLSRPRRSEWDMDIDRISRGIYRLSIEDDREADDGGIYELGAEDDDNPEEEESEGEDINQTYNEGPSNTDRDVYGPFKPKRKDPDAMVYEIEQASDEDDPFQEYSNENF</sequence>
<feature type="region of interest" description="Disordered" evidence="1">
    <location>
        <begin position="174"/>
        <end position="431"/>
    </location>
</feature>
<dbReference type="EMBL" id="JAACJO010000009">
    <property type="protein sequence ID" value="KAF5354254.1"/>
    <property type="molecule type" value="Genomic_DNA"/>
</dbReference>
<feature type="region of interest" description="Disordered" evidence="1">
    <location>
        <begin position="666"/>
        <end position="742"/>
    </location>
</feature>
<name>A0A8H5FZ31_9AGAR</name>
<feature type="region of interest" description="Disordered" evidence="1">
    <location>
        <begin position="595"/>
        <end position="639"/>
    </location>
</feature>
<feature type="compositionally biased region" description="Acidic residues" evidence="1">
    <location>
        <begin position="666"/>
        <end position="690"/>
    </location>
</feature>
<evidence type="ECO:0000259" key="2">
    <source>
        <dbReference type="Pfam" id="PF03732"/>
    </source>
</evidence>
<dbReference type="InterPro" id="IPR005162">
    <property type="entry name" value="Retrotrans_gag_dom"/>
</dbReference>
<dbReference type="OrthoDB" id="695705at2759"/>
<accession>A0A8H5FZ31</accession>
<dbReference type="AlphaFoldDB" id="A0A8H5FZ31"/>
<feature type="compositionally biased region" description="Gly residues" evidence="1">
    <location>
        <begin position="388"/>
        <end position="400"/>
    </location>
</feature>
<organism evidence="3 4">
    <name type="scientific">Leucocoprinus leucothites</name>
    <dbReference type="NCBI Taxonomy" id="201217"/>
    <lineage>
        <taxon>Eukaryota</taxon>
        <taxon>Fungi</taxon>
        <taxon>Dikarya</taxon>
        <taxon>Basidiomycota</taxon>
        <taxon>Agaricomycotina</taxon>
        <taxon>Agaricomycetes</taxon>
        <taxon>Agaricomycetidae</taxon>
        <taxon>Agaricales</taxon>
        <taxon>Agaricineae</taxon>
        <taxon>Agaricaceae</taxon>
        <taxon>Leucocoprinus</taxon>
    </lineage>
</organism>
<feature type="compositionally biased region" description="Pro residues" evidence="1">
    <location>
        <begin position="401"/>
        <end position="415"/>
    </location>
</feature>
<dbReference type="Proteomes" id="UP000559027">
    <property type="component" value="Unassembled WGS sequence"/>
</dbReference>
<feature type="compositionally biased region" description="Pro residues" evidence="1">
    <location>
        <begin position="365"/>
        <end position="387"/>
    </location>
</feature>
<feature type="compositionally biased region" description="Low complexity" evidence="1">
    <location>
        <begin position="324"/>
        <end position="343"/>
    </location>
</feature>
<feature type="compositionally biased region" description="Acidic residues" evidence="1">
    <location>
        <begin position="223"/>
        <end position="242"/>
    </location>
</feature>
<reference evidence="3 4" key="1">
    <citation type="journal article" date="2020" name="ISME J.">
        <title>Uncovering the hidden diversity of litter-decomposition mechanisms in mushroom-forming fungi.</title>
        <authorList>
            <person name="Floudas D."/>
            <person name="Bentzer J."/>
            <person name="Ahren D."/>
            <person name="Johansson T."/>
            <person name="Persson P."/>
            <person name="Tunlid A."/>
        </authorList>
    </citation>
    <scope>NUCLEOTIDE SEQUENCE [LARGE SCALE GENOMIC DNA]</scope>
    <source>
        <strain evidence="3 4">CBS 146.42</strain>
    </source>
</reference>
<comment type="caution">
    <text evidence="3">The sequence shown here is derived from an EMBL/GenBank/DDBJ whole genome shotgun (WGS) entry which is preliminary data.</text>
</comment>